<protein>
    <submittedName>
        <fullName evidence="1">Uncharacterized protein</fullName>
    </submittedName>
</protein>
<organism evidence="1 2">
    <name type="scientific">Phytophthora infestans</name>
    <name type="common">Potato late blight agent</name>
    <name type="synonym">Botrytis infestans</name>
    <dbReference type="NCBI Taxonomy" id="4787"/>
    <lineage>
        <taxon>Eukaryota</taxon>
        <taxon>Sar</taxon>
        <taxon>Stramenopiles</taxon>
        <taxon>Oomycota</taxon>
        <taxon>Peronosporomycetes</taxon>
        <taxon>Peronosporales</taxon>
        <taxon>Peronosporaceae</taxon>
        <taxon>Phytophthora</taxon>
    </lineage>
</organism>
<reference evidence="1" key="1">
    <citation type="submission" date="2020-04" db="EMBL/GenBank/DDBJ databases">
        <title>Hybrid Assembly of Korean Phytophthora infestans isolates.</title>
        <authorList>
            <person name="Prokchorchik M."/>
            <person name="Lee Y."/>
            <person name="Seo J."/>
            <person name="Cho J.-H."/>
            <person name="Park Y.-E."/>
            <person name="Jang D.-C."/>
            <person name="Im J.-S."/>
            <person name="Choi J.-G."/>
            <person name="Park H.-J."/>
            <person name="Lee G.-B."/>
            <person name="Lee Y.-G."/>
            <person name="Hong S.-Y."/>
            <person name="Cho K."/>
            <person name="Sohn K.H."/>
        </authorList>
    </citation>
    <scope>NUCLEOTIDE SEQUENCE</scope>
    <source>
        <strain evidence="1">KR_1_A1</strain>
    </source>
</reference>
<sequence length="68" mass="7848">MFQGEVLHGHETEALLTWRSLCSPAWCMPPGGLASRLQKRVETRRVVVPGWSRLERQVEAQSMEKMLR</sequence>
<keyword evidence="2" id="KW-1185">Reference proteome</keyword>
<comment type="caution">
    <text evidence="1">The sequence shown here is derived from an EMBL/GenBank/DDBJ whole genome shotgun (WGS) entry which is preliminary data.</text>
</comment>
<evidence type="ECO:0000313" key="1">
    <source>
        <dbReference type="EMBL" id="KAF4040847.1"/>
    </source>
</evidence>
<proteinExistence type="predicted"/>
<gene>
    <name evidence="1" type="ORF">GN244_ATG06889</name>
</gene>
<dbReference type="EMBL" id="WSZM01000135">
    <property type="protein sequence ID" value="KAF4040847.1"/>
    <property type="molecule type" value="Genomic_DNA"/>
</dbReference>
<name>A0A833SU96_PHYIN</name>
<dbReference type="Proteomes" id="UP000602510">
    <property type="component" value="Unassembled WGS sequence"/>
</dbReference>
<accession>A0A833SU96</accession>
<dbReference type="AlphaFoldDB" id="A0A833SU96"/>
<evidence type="ECO:0000313" key="2">
    <source>
        <dbReference type="Proteomes" id="UP000602510"/>
    </source>
</evidence>